<organism evidence="2 3">
    <name type="scientific">Orbilia blumenaviensis</name>
    <dbReference type="NCBI Taxonomy" id="1796055"/>
    <lineage>
        <taxon>Eukaryota</taxon>
        <taxon>Fungi</taxon>
        <taxon>Dikarya</taxon>
        <taxon>Ascomycota</taxon>
        <taxon>Pezizomycotina</taxon>
        <taxon>Orbiliomycetes</taxon>
        <taxon>Orbiliales</taxon>
        <taxon>Orbiliaceae</taxon>
        <taxon>Orbilia</taxon>
    </lineage>
</organism>
<sequence>MIEHSPQSTNTANGPDQLVQEGRGAGGGGGGGGGSGAGRSRPKSRTCAYIVEVVTDSANPLPTLSYGVKCPRSAVCAYSASYVGCVSAVPATVTEVTKGVVPTTCITQADWSSAYTGKNIGQDTLTCTGYSSICQTFSVIQQGNTFTGFTCRTTTVPSATATGGSWGTFTPTSIPTPINGLYHIAQAEYTASTTVSTTSASSSGYRVTPAISSPLVSSLLLLIFPLRLI</sequence>
<proteinExistence type="predicted"/>
<gene>
    <name evidence="2" type="ORF">TWF730_004361</name>
</gene>
<evidence type="ECO:0000256" key="1">
    <source>
        <dbReference type="SAM" id="MobiDB-lite"/>
    </source>
</evidence>
<evidence type="ECO:0000313" key="3">
    <source>
        <dbReference type="Proteomes" id="UP001373714"/>
    </source>
</evidence>
<reference evidence="2 3" key="1">
    <citation type="submission" date="2019-10" db="EMBL/GenBank/DDBJ databases">
        <authorList>
            <person name="Palmer J.M."/>
        </authorList>
    </citation>
    <scope>NUCLEOTIDE SEQUENCE [LARGE SCALE GENOMIC DNA]</scope>
    <source>
        <strain evidence="2 3">TWF730</strain>
    </source>
</reference>
<keyword evidence="3" id="KW-1185">Reference proteome</keyword>
<name>A0AAV9TXX6_9PEZI</name>
<dbReference type="Proteomes" id="UP001373714">
    <property type="component" value="Unassembled WGS sequence"/>
</dbReference>
<feature type="compositionally biased region" description="Gly residues" evidence="1">
    <location>
        <begin position="23"/>
        <end position="37"/>
    </location>
</feature>
<comment type="caution">
    <text evidence="2">The sequence shown here is derived from an EMBL/GenBank/DDBJ whole genome shotgun (WGS) entry which is preliminary data.</text>
</comment>
<feature type="region of interest" description="Disordered" evidence="1">
    <location>
        <begin position="1"/>
        <end position="42"/>
    </location>
</feature>
<feature type="compositionally biased region" description="Polar residues" evidence="1">
    <location>
        <begin position="1"/>
        <end position="14"/>
    </location>
</feature>
<protein>
    <submittedName>
        <fullName evidence="2">Uncharacterized protein</fullName>
    </submittedName>
</protein>
<evidence type="ECO:0000313" key="2">
    <source>
        <dbReference type="EMBL" id="KAK6331273.1"/>
    </source>
</evidence>
<dbReference type="EMBL" id="JAVHNS010000018">
    <property type="protein sequence ID" value="KAK6331273.1"/>
    <property type="molecule type" value="Genomic_DNA"/>
</dbReference>
<accession>A0AAV9TXX6</accession>
<dbReference type="AlphaFoldDB" id="A0AAV9TXX6"/>